<keyword evidence="4" id="KW-0436">Ligase</keyword>
<evidence type="ECO:0000259" key="3">
    <source>
        <dbReference type="SMART" id="SM00764"/>
    </source>
</evidence>
<dbReference type="NCBIfam" id="TIGR00125">
    <property type="entry name" value="cyt_tran_rel"/>
    <property type="match status" value="1"/>
</dbReference>
<keyword evidence="5" id="KW-1185">Reference proteome</keyword>
<reference evidence="4" key="2">
    <citation type="submission" date="2024-03" db="EMBL/GenBank/DDBJ databases">
        <title>The Genome Sequence of Enterococcus sp. DIV0242b.</title>
        <authorList>
            <consortium name="The Broad Institute Genomics Platform"/>
            <consortium name="The Broad Institute Microbial Omics Core"/>
            <consortium name="The Broad Institute Genomic Center for Infectious Diseases"/>
            <person name="Earl A."/>
            <person name="Manson A."/>
            <person name="Gilmore M."/>
            <person name="Schwartman J."/>
            <person name="Shea T."/>
            <person name="Abouelleil A."/>
            <person name="Cao P."/>
            <person name="Chapman S."/>
            <person name="Cusick C."/>
            <person name="Young S."/>
            <person name="Neafsey D."/>
            <person name="Nusbaum C."/>
            <person name="Birren B."/>
        </authorList>
    </citation>
    <scope>NUCLEOTIDE SEQUENCE</scope>
    <source>
        <strain evidence="4">9E7_DIV0242</strain>
    </source>
</reference>
<feature type="domain" description="Citrate lyase ligase C-terminal" evidence="3">
    <location>
        <begin position="411"/>
        <end position="592"/>
    </location>
</feature>
<evidence type="ECO:0000313" key="5">
    <source>
        <dbReference type="Proteomes" id="UP000195141"/>
    </source>
</evidence>
<reference evidence="4" key="1">
    <citation type="submission" date="2017-05" db="EMBL/GenBank/DDBJ databases">
        <authorList>
            <consortium name="The Broad Institute Genomics Platform"/>
            <consortium name="The Broad Institute Genomic Center for Infectious Diseases"/>
            <person name="Earl A."/>
            <person name="Manson A."/>
            <person name="Schwartman J."/>
            <person name="Gilmore M."/>
            <person name="Abouelleil A."/>
            <person name="Cao P."/>
            <person name="Chapman S."/>
            <person name="Cusick C."/>
            <person name="Shea T."/>
            <person name="Young S."/>
            <person name="Neafsey D."/>
            <person name="Nusbaum C."/>
            <person name="Birren B."/>
        </authorList>
    </citation>
    <scope>NUCLEOTIDE SEQUENCE</scope>
    <source>
        <strain evidence="4">9E7_DIV0242</strain>
    </source>
</reference>
<sequence>MEKVLKYHQDMLAAIYGEGYSVCDWLVENNITDVIVYSSRNTYEHYLPIIVSLITDERINFGGSYSLTPFVDRDRVHFMFGAKKFGDIYSADLSKYSVITLTPYNNSKIDGIIADSGRKKITANTLLKGTYARFSRCYNAIVTLQKNHPNAHFIQLRLPAAKKDNKYYDYTLSQLERSVMNSEIPEHYTKYGFELPDACEMFRVPSSSFSSNTGVLFDDKSSKYVNIINGHRVTPNQPEKQPTKKIWFIGGCKFYGVCSPDDMTIEAYLQKQLNEANENIAVENYGYFMANQFFRFEKNIENLPIGENDIVISHFFNPFIDGLIDDGVQRKFDELLEEKELFSYNDHLTPDGNKLLANIIYQHLADNKFYSNPKTESKLPENIVSRGSKSTVTNPDLEEYKASLAEVKLKIGSIVMNCNPFTLGHRYLIEYASKQVSQLYIFVVEEDKSIFPFKDRLDLVKAGTADLKNVTVIPSGKFIISQLTFADYFNKADIQDKQIDPTQDLELFATEIAPTLNINVRFAGEEPLDLVTKQYNDGMARILPKHNIEFHEIPRKEENGGVISASRVRKHLDTRDWSEIEQLVPQTTLSYLKEKFK</sequence>
<name>A0AAQ3W0B8_9ENTE</name>
<dbReference type="InterPro" id="IPR013166">
    <property type="entry name" value="Citrate_lyase_ligase_C"/>
</dbReference>
<dbReference type="InterPro" id="IPR004821">
    <property type="entry name" value="Cyt_trans-like"/>
</dbReference>
<dbReference type="GO" id="GO:0005524">
    <property type="term" value="F:ATP binding"/>
    <property type="evidence" value="ECO:0007669"/>
    <property type="project" value="UniProtKB-KW"/>
</dbReference>
<evidence type="ECO:0000256" key="1">
    <source>
        <dbReference type="ARBA" id="ARBA00022741"/>
    </source>
</evidence>
<dbReference type="GO" id="GO:0008771">
    <property type="term" value="F:[citrate (pro-3S)-lyase] ligase activity"/>
    <property type="evidence" value="ECO:0007669"/>
    <property type="project" value="InterPro"/>
</dbReference>
<dbReference type="InterPro" id="IPR005216">
    <property type="entry name" value="Citrate_lyase_ligase"/>
</dbReference>
<dbReference type="Pfam" id="PF08218">
    <property type="entry name" value="Citrate_ly_lig"/>
    <property type="match status" value="1"/>
</dbReference>
<dbReference type="AlphaFoldDB" id="A0AAQ3W0B8"/>
<dbReference type="InterPro" id="IPR014729">
    <property type="entry name" value="Rossmann-like_a/b/a_fold"/>
</dbReference>
<evidence type="ECO:0000313" key="4">
    <source>
        <dbReference type="EMBL" id="WYJ91833.1"/>
    </source>
</evidence>
<accession>A0AAQ3W0B8</accession>
<keyword evidence="1" id="KW-0547">Nucleotide-binding</keyword>
<evidence type="ECO:0000256" key="2">
    <source>
        <dbReference type="ARBA" id="ARBA00022840"/>
    </source>
</evidence>
<dbReference type="RefSeq" id="WP_339101766.1">
    <property type="nucleotide sequence ID" value="NZ_CP147247.1"/>
</dbReference>
<gene>
    <name evidence="4" type="ORF">A5888_003601</name>
</gene>
<dbReference type="Gene3D" id="3.40.50.620">
    <property type="entry name" value="HUPs"/>
    <property type="match status" value="1"/>
</dbReference>
<keyword evidence="2" id="KW-0067">ATP-binding</keyword>
<dbReference type="SUPFAM" id="SSF52374">
    <property type="entry name" value="Nucleotidylyl transferase"/>
    <property type="match status" value="1"/>
</dbReference>
<dbReference type="EMBL" id="CP147247">
    <property type="protein sequence ID" value="WYJ91833.1"/>
    <property type="molecule type" value="Genomic_DNA"/>
</dbReference>
<protein>
    <submittedName>
        <fullName evidence="4">[citrate (Pro-3S)-lyase] ligase</fullName>
    </submittedName>
</protein>
<dbReference type="SMART" id="SM00764">
    <property type="entry name" value="Citrate_ly_lig"/>
    <property type="match status" value="1"/>
</dbReference>
<dbReference type="PANTHER" id="PTHR40599:SF1">
    <property type="entry name" value="[CITRATE [PRO-3S]-LYASE] LIGASE"/>
    <property type="match status" value="1"/>
</dbReference>
<dbReference type="Proteomes" id="UP000195141">
    <property type="component" value="Chromosome"/>
</dbReference>
<organism evidence="4 5">
    <name type="scientific">Candidatus Enterococcus clewellii</name>
    <dbReference type="NCBI Taxonomy" id="1834193"/>
    <lineage>
        <taxon>Bacteria</taxon>
        <taxon>Bacillati</taxon>
        <taxon>Bacillota</taxon>
        <taxon>Bacilli</taxon>
        <taxon>Lactobacillales</taxon>
        <taxon>Enterococcaceae</taxon>
        <taxon>Enterococcus</taxon>
    </lineage>
</organism>
<dbReference type="PANTHER" id="PTHR40599">
    <property type="entry name" value="[CITRATE [PRO-3S]-LYASE] LIGASE"/>
    <property type="match status" value="1"/>
</dbReference>
<proteinExistence type="predicted"/>